<sequence length="392" mass="44768">MYSVVFVETERSGEFVCEVPIPGLKTFSTNPFFIGIYTFYQRPNNFELKVPCTIGNQKGYILLYSELQNVGFYHCPVFLEDGAKSKYWSSFDIQLVTSNISNMYAHVKLGFDNLLCIGHRGFGMNKVSPSILENTVTSFNHAMKHGSDMIELDVQFTKDQIPVIFHDFTIKCNKSIPNEKPVSEENGIYEYAVYQLTLEQLHNWGIESNYKTPIPSLQEILTQVPESSPMDIEVKAIHEEIRLFNKVAYPERNMFVDSVLSVIDKYIGSRNIIFSTFDLMTAIMLKLKQNKFPVLQLSCVEDFEPEIVGMSRLMACINAHKDLGINGFVLDSELVLKYKDMATNIVNQNYALFTYGKGNYEEKTVLEQLKMGVRGICTDFCEPISKVVHSHM</sequence>
<dbReference type="InParanoid" id="A2F4M8"/>
<dbReference type="STRING" id="5722.A2F4M8"/>
<keyword evidence="1" id="KW-0378">Hydrolase</keyword>
<dbReference type="SUPFAM" id="SSF51695">
    <property type="entry name" value="PLC-like phosphodiesterases"/>
    <property type="match status" value="1"/>
</dbReference>
<dbReference type="VEuPathDB" id="TrichDB:TVAG_330620"/>
<protein>
    <submittedName>
        <fullName evidence="3">Glycerophosphoryl diester phosphodiesterase family protein</fullName>
    </submittedName>
</protein>
<dbReference type="PROSITE" id="PS50007">
    <property type="entry name" value="PIPLC_X_DOMAIN"/>
    <property type="match status" value="1"/>
</dbReference>
<reference evidence="3" key="1">
    <citation type="submission" date="2006-10" db="EMBL/GenBank/DDBJ databases">
        <authorList>
            <person name="Amadeo P."/>
            <person name="Zhao Q."/>
            <person name="Wortman J."/>
            <person name="Fraser-Liggett C."/>
            <person name="Carlton J."/>
        </authorList>
    </citation>
    <scope>NUCLEOTIDE SEQUENCE</scope>
    <source>
        <strain evidence="3">G3</strain>
    </source>
</reference>
<dbReference type="GO" id="GO:0008081">
    <property type="term" value="F:phosphoric diester hydrolase activity"/>
    <property type="evidence" value="ECO:0007669"/>
    <property type="project" value="InterPro"/>
</dbReference>
<dbReference type="PROSITE" id="PS51704">
    <property type="entry name" value="GP_PDE"/>
    <property type="match status" value="1"/>
</dbReference>
<proteinExistence type="predicted"/>
<dbReference type="PANTHER" id="PTHR22958:SF1">
    <property type="entry name" value="GLYCEROPHOSPHOCHOLINE PHOSPHODIESTERASE GPCPD1"/>
    <property type="match status" value="1"/>
</dbReference>
<accession>A2F4M8</accession>
<dbReference type="Pfam" id="PF03009">
    <property type="entry name" value="GDPD"/>
    <property type="match status" value="1"/>
</dbReference>
<dbReference type="Gene3D" id="3.20.20.190">
    <property type="entry name" value="Phosphatidylinositol (PI) phosphodiesterase"/>
    <property type="match status" value="1"/>
</dbReference>
<evidence type="ECO:0000259" key="2">
    <source>
        <dbReference type="PROSITE" id="PS51704"/>
    </source>
</evidence>
<evidence type="ECO:0000313" key="3">
    <source>
        <dbReference type="EMBL" id="EAY00133.1"/>
    </source>
</evidence>
<reference evidence="3" key="2">
    <citation type="journal article" date="2007" name="Science">
        <title>Draft genome sequence of the sexually transmitted pathogen Trichomonas vaginalis.</title>
        <authorList>
            <person name="Carlton J.M."/>
            <person name="Hirt R.P."/>
            <person name="Silva J.C."/>
            <person name="Delcher A.L."/>
            <person name="Schatz M."/>
            <person name="Zhao Q."/>
            <person name="Wortman J.R."/>
            <person name="Bidwell S.L."/>
            <person name="Alsmark U.C.M."/>
            <person name="Besteiro S."/>
            <person name="Sicheritz-Ponten T."/>
            <person name="Noel C.J."/>
            <person name="Dacks J.B."/>
            <person name="Foster P.G."/>
            <person name="Simillion C."/>
            <person name="Van de Peer Y."/>
            <person name="Miranda-Saavedra D."/>
            <person name="Barton G.J."/>
            <person name="Westrop G.D."/>
            <person name="Mueller S."/>
            <person name="Dessi D."/>
            <person name="Fiori P.L."/>
            <person name="Ren Q."/>
            <person name="Paulsen I."/>
            <person name="Zhang H."/>
            <person name="Bastida-Corcuera F.D."/>
            <person name="Simoes-Barbosa A."/>
            <person name="Brown M.T."/>
            <person name="Hayes R.D."/>
            <person name="Mukherjee M."/>
            <person name="Okumura C.Y."/>
            <person name="Schneider R."/>
            <person name="Smith A.J."/>
            <person name="Vanacova S."/>
            <person name="Villalvazo M."/>
            <person name="Haas B.J."/>
            <person name="Pertea M."/>
            <person name="Feldblyum T.V."/>
            <person name="Utterback T.R."/>
            <person name="Shu C.L."/>
            <person name="Osoegawa K."/>
            <person name="de Jong P.J."/>
            <person name="Hrdy I."/>
            <person name="Horvathova L."/>
            <person name="Zubacova Z."/>
            <person name="Dolezal P."/>
            <person name="Malik S.B."/>
            <person name="Logsdon J.M. Jr."/>
            <person name="Henze K."/>
            <person name="Gupta A."/>
            <person name="Wang C.C."/>
            <person name="Dunne R.L."/>
            <person name="Upcroft J.A."/>
            <person name="Upcroft P."/>
            <person name="White O."/>
            <person name="Salzberg S.L."/>
            <person name="Tang P."/>
            <person name="Chiu C.-H."/>
            <person name="Lee Y.-S."/>
            <person name="Embley T.M."/>
            <person name="Coombs G.H."/>
            <person name="Mottram J.C."/>
            <person name="Tachezy J."/>
            <person name="Fraser-Liggett C.M."/>
            <person name="Johnson P.J."/>
        </authorList>
    </citation>
    <scope>NUCLEOTIDE SEQUENCE [LARGE SCALE GENOMIC DNA]</scope>
    <source>
        <strain evidence="3">G3</strain>
    </source>
</reference>
<dbReference type="InterPro" id="IPR017946">
    <property type="entry name" value="PLC-like_Pdiesterase_TIM-brl"/>
</dbReference>
<dbReference type="CDD" id="cd08572">
    <property type="entry name" value="GDPD_GDE5_like"/>
    <property type="match status" value="1"/>
</dbReference>
<dbReference type="KEGG" id="tva:4757952"/>
<feature type="domain" description="GP-PDE" evidence="2">
    <location>
        <begin position="114"/>
        <end position="388"/>
    </location>
</feature>
<dbReference type="eggNOG" id="KOG2421">
    <property type="taxonomic scope" value="Eukaryota"/>
</dbReference>
<dbReference type="AlphaFoldDB" id="A2F4M8"/>
<dbReference type="SMR" id="A2F4M8"/>
<dbReference type="GO" id="GO:0046475">
    <property type="term" value="P:glycerophospholipid catabolic process"/>
    <property type="evidence" value="ECO:0000318"/>
    <property type="project" value="GO_Central"/>
</dbReference>
<dbReference type="VEuPathDB" id="TrichDB:TVAGG3_0583460"/>
<evidence type="ECO:0000256" key="1">
    <source>
        <dbReference type="ARBA" id="ARBA00022801"/>
    </source>
</evidence>
<dbReference type="InterPro" id="IPR030395">
    <property type="entry name" value="GP_PDE_dom"/>
</dbReference>
<dbReference type="EMBL" id="DS113612">
    <property type="protein sequence ID" value="EAY00133.1"/>
    <property type="molecule type" value="Genomic_DNA"/>
</dbReference>
<organism evidence="3 4">
    <name type="scientific">Trichomonas vaginalis (strain ATCC PRA-98 / G3)</name>
    <dbReference type="NCBI Taxonomy" id="412133"/>
    <lineage>
        <taxon>Eukaryota</taxon>
        <taxon>Metamonada</taxon>
        <taxon>Parabasalia</taxon>
        <taxon>Trichomonadida</taxon>
        <taxon>Trichomonadidae</taxon>
        <taxon>Trichomonas</taxon>
    </lineage>
</organism>
<dbReference type="InterPro" id="IPR051578">
    <property type="entry name" value="GDPD"/>
</dbReference>
<dbReference type="RefSeq" id="XP_001313062.1">
    <property type="nucleotide sequence ID" value="XM_001313061.1"/>
</dbReference>
<gene>
    <name evidence="3" type="ORF">TVAG_330620</name>
</gene>
<keyword evidence="4" id="KW-1185">Reference proteome</keyword>
<evidence type="ECO:0000313" key="4">
    <source>
        <dbReference type="Proteomes" id="UP000001542"/>
    </source>
</evidence>
<dbReference type="Proteomes" id="UP000001542">
    <property type="component" value="Unassembled WGS sequence"/>
</dbReference>
<dbReference type="OrthoDB" id="1058301at2759"/>
<dbReference type="PANTHER" id="PTHR22958">
    <property type="entry name" value="GLYCEROPHOSPHORYL DIESTER PHOSPHODIESTERASE"/>
    <property type="match status" value="1"/>
</dbReference>
<dbReference type="FunFam" id="3.20.20.190:FF:000032">
    <property type="entry name" value="Glycerophosphoryl diester phosphodiesterase, putative"/>
    <property type="match status" value="1"/>
</dbReference>
<name>A2F4M8_TRIV3</name>